<reference evidence="1" key="1">
    <citation type="journal article" date="2014" name="Int. J. Syst. Evol. Microbiol.">
        <title>Complete genome sequence of Corynebacterium casei LMG S-19264T (=DSM 44701T), isolated from a smear-ripened cheese.</title>
        <authorList>
            <consortium name="US DOE Joint Genome Institute (JGI-PGF)"/>
            <person name="Walter F."/>
            <person name="Albersmeier A."/>
            <person name="Kalinowski J."/>
            <person name="Ruckert C."/>
        </authorList>
    </citation>
    <scope>NUCLEOTIDE SEQUENCE</scope>
    <source>
        <strain evidence="1">KCTC 12711</strain>
    </source>
</reference>
<accession>A0A918RZP0</accession>
<dbReference type="EMBL" id="BMXA01000007">
    <property type="protein sequence ID" value="GHA18378.1"/>
    <property type="molecule type" value="Genomic_DNA"/>
</dbReference>
<name>A0A918RZP0_9GAMM</name>
<proteinExistence type="predicted"/>
<protein>
    <recommendedName>
        <fullName evidence="3">DUF3080 family protein</fullName>
    </recommendedName>
</protein>
<dbReference type="PROSITE" id="PS51257">
    <property type="entry name" value="PROKAR_LIPOPROTEIN"/>
    <property type="match status" value="1"/>
</dbReference>
<evidence type="ECO:0008006" key="3">
    <source>
        <dbReference type="Google" id="ProtNLM"/>
    </source>
</evidence>
<reference evidence="1" key="2">
    <citation type="submission" date="2020-09" db="EMBL/GenBank/DDBJ databases">
        <authorList>
            <person name="Sun Q."/>
            <person name="Kim S."/>
        </authorList>
    </citation>
    <scope>NUCLEOTIDE SEQUENCE</scope>
    <source>
        <strain evidence="1">KCTC 12711</strain>
    </source>
</reference>
<organism evidence="1 2">
    <name type="scientific">Arenicella chitinivorans</name>
    <dbReference type="NCBI Taxonomy" id="1329800"/>
    <lineage>
        <taxon>Bacteria</taxon>
        <taxon>Pseudomonadati</taxon>
        <taxon>Pseudomonadota</taxon>
        <taxon>Gammaproteobacteria</taxon>
        <taxon>Arenicellales</taxon>
        <taxon>Arenicellaceae</taxon>
        <taxon>Arenicella</taxon>
    </lineage>
</organism>
<dbReference type="Proteomes" id="UP000614811">
    <property type="component" value="Unassembled WGS sequence"/>
</dbReference>
<evidence type="ECO:0000313" key="1">
    <source>
        <dbReference type="EMBL" id="GHA18378.1"/>
    </source>
</evidence>
<dbReference type="InterPro" id="IPR021431">
    <property type="entry name" value="DUF3080"/>
</dbReference>
<sequence length="333" mass="38073">MHRRIFPLLLLVLLGCDRPIGEDYVIRLERVLDRDAPRIENHTLSFPAPRQLLGPESDTVLSVREFLSLRGCRLHTALAHRNSQMGKLASQSQRLFNDLEILATGPECIAQLNNKTLASKLSQFITLKQAQLPHQLAHALLHQDENRAFWRAHHETDLRVYAPAQKSIAYLTQFSREVLTGRTHFSEPERNLIERHLGELRFGRGGDALIESDQIVHALTRADSLIALRLAQPLCFNTQATPSARRFQTVISKVFIQQVQPLSIQLQQLDQALLDDYNQFEDLLLPFAALPYQQWAQQRRRRMQQRQQAPAQHVARVQQLFLQCGLTVGGSKT</sequence>
<comment type="caution">
    <text evidence="1">The sequence shown here is derived from an EMBL/GenBank/DDBJ whole genome shotgun (WGS) entry which is preliminary data.</text>
</comment>
<dbReference type="Pfam" id="PF11279">
    <property type="entry name" value="DUF3080"/>
    <property type="match status" value="1"/>
</dbReference>
<keyword evidence="2" id="KW-1185">Reference proteome</keyword>
<dbReference type="RefSeq" id="WP_189402523.1">
    <property type="nucleotide sequence ID" value="NZ_BMXA01000007.1"/>
</dbReference>
<gene>
    <name evidence="1" type="ORF">GCM10008090_29950</name>
</gene>
<evidence type="ECO:0000313" key="2">
    <source>
        <dbReference type="Proteomes" id="UP000614811"/>
    </source>
</evidence>
<dbReference type="AlphaFoldDB" id="A0A918RZP0"/>